<keyword evidence="2" id="KW-0547">Nucleotide-binding</keyword>
<dbReference type="GO" id="GO:0005524">
    <property type="term" value="F:ATP binding"/>
    <property type="evidence" value="ECO:0007669"/>
    <property type="project" value="UniProtKB-KW"/>
</dbReference>
<feature type="non-terminal residue" evidence="2">
    <location>
        <position position="289"/>
    </location>
</feature>
<keyword evidence="1" id="KW-0812">Transmembrane</keyword>
<keyword evidence="2" id="KW-0067">ATP-binding</keyword>
<dbReference type="STRING" id="407821.A0A087U4F0"/>
<name>A0A087U4F0_STEMI</name>
<proteinExistence type="predicted"/>
<keyword evidence="1" id="KW-1133">Transmembrane helix</keyword>
<dbReference type="InterPro" id="IPR026082">
    <property type="entry name" value="ABCA"/>
</dbReference>
<dbReference type="PANTHER" id="PTHR19229">
    <property type="entry name" value="ATP-BINDING CASSETTE TRANSPORTER SUBFAMILY A ABCA"/>
    <property type="match status" value="1"/>
</dbReference>
<feature type="transmembrane region" description="Helical" evidence="1">
    <location>
        <begin position="251"/>
        <end position="271"/>
    </location>
</feature>
<dbReference type="GO" id="GO:0016020">
    <property type="term" value="C:membrane"/>
    <property type="evidence" value="ECO:0007669"/>
    <property type="project" value="InterPro"/>
</dbReference>
<dbReference type="EMBL" id="KK118102">
    <property type="protein sequence ID" value="KFM72239.1"/>
    <property type="molecule type" value="Genomic_DNA"/>
</dbReference>
<keyword evidence="3" id="KW-1185">Reference proteome</keyword>
<evidence type="ECO:0000313" key="3">
    <source>
        <dbReference type="Proteomes" id="UP000054359"/>
    </source>
</evidence>
<dbReference type="Proteomes" id="UP000054359">
    <property type="component" value="Unassembled WGS sequence"/>
</dbReference>
<reference evidence="2 3" key="1">
    <citation type="submission" date="2013-11" db="EMBL/GenBank/DDBJ databases">
        <title>Genome sequencing of Stegodyphus mimosarum.</title>
        <authorList>
            <person name="Bechsgaard J."/>
        </authorList>
    </citation>
    <scope>NUCLEOTIDE SEQUENCE [LARGE SCALE GENOMIC DNA]</scope>
</reference>
<accession>A0A087U4F0</accession>
<organism evidence="2 3">
    <name type="scientific">Stegodyphus mimosarum</name>
    <name type="common">African social velvet spider</name>
    <dbReference type="NCBI Taxonomy" id="407821"/>
    <lineage>
        <taxon>Eukaryota</taxon>
        <taxon>Metazoa</taxon>
        <taxon>Ecdysozoa</taxon>
        <taxon>Arthropoda</taxon>
        <taxon>Chelicerata</taxon>
        <taxon>Arachnida</taxon>
        <taxon>Araneae</taxon>
        <taxon>Araneomorphae</taxon>
        <taxon>Entelegynae</taxon>
        <taxon>Eresoidea</taxon>
        <taxon>Eresidae</taxon>
        <taxon>Stegodyphus</taxon>
    </lineage>
</organism>
<gene>
    <name evidence="2" type="ORF">X975_25847</name>
</gene>
<dbReference type="PANTHER" id="PTHR19229:SF271">
    <property type="entry name" value="ABC TRANSPORTER CED-7"/>
    <property type="match status" value="1"/>
</dbReference>
<evidence type="ECO:0000256" key="1">
    <source>
        <dbReference type="SAM" id="Phobius"/>
    </source>
</evidence>
<keyword evidence="1" id="KW-0472">Membrane</keyword>
<protein>
    <submittedName>
        <fullName evidence="2">ATP-binding cassette sub-family A member 3</fullName>
    </submittedName>
</protein>
<dbReference type="AlphaFoldDB" id="A0A087U4F0"/>
<dbReference type="OMA" id="MNASIEL"/>
<sequence>MKMVETSGIRQCLILLYKGLLFRKRHYIVTFFEIVVPVLLMSVPAIIQSESNARYPYRRSDYDEPSEYRANWIDPKFYPPFDPFEKGTYGRDVQFVFAPSNGITENLMNASIELWKEKTKYIPRNIGMKGVADEDEMEAYCRYIQRSDNYLTIIGTVFNNFVSKKELPASLDYKIRYGEQYQRSFYTTSKYRVNGPSYGTDYEQTFFLGWQTAVEETFIKQKMEGEKMEYKLLMQEFPYPRHRENKGAMSIYQAIPWFVGYSLLIFIIDIIRRIIEEKANGSKELLKMM</sequence>
<dbReference type="GO" id="GO:0005319">
    <property type="term" value="F:lipid transporter activity"/>
    <property type="evidence" value="ECO:0007669"/>
    <property type="project" value="TreeGrafter"/>
</dbReference>
<evidence type="ECO:0000313" key="2">
    <source>
        <dbReference type="EMBL" id="KFM72239.1"/>
    </source>
</evidence>
<feature type="transmembrane region" description="Helical" evidence="1">
    <location>
        <begin position="27"/>
        <end position="47"/>
    </location>
</feature>
<dbReference type="OrthoDB" id="6437418at2759"/>
<dbReference type="GO" id="GO:0140359">
    <property type="term" value="F:ABC-type transporter activity"/>
    <property type="evidence" value="ECO:0007669"/>
    <property type="project" value="InterPro"/>
</dbReference>